<dbReference type="RefSeq" id="WP_099010643.1">
    <property type="nucleotide sequence ID" value="NZ_CP077154.1"/>
</dbReference>
<evidence type="ECO:0000313" key="13">
    <source>
        <dbReference type="Proteomes" id="UP000221504"/>
    </source>
</evidence>
<dbReference type="UniPathway" id="UPA00219"/>
<feature type="binding site" evidence="7">
    <location>
        <position position="379"/>
    </location>
    <ligand>
        <name>meso-2,6-diaminopimelate</name>
        <dbReference type="ChEBI" id="CHEBI:57791"/>
    </ligand>
</feature>
<keyword evidence="3 7" id="KW-0133">Cell shape</keyword>
<dbReference type="InterPro" id="IPR004101">
    <property type="entry name" value="Mur_ligase_C"/>
</dbReference>
<dbReference type="EMBL" id="NIRM01000001">
    <property type="protein sequence ID" value="PHI09795.1"/>
    <property type="molecule type" value="Genomic_DNA"/>
</dbReference>
<keyword evidence="6 7" id="KW-0961">Cell wall biogenesis/degradation</keyword>
<comment type="subcellular location">
    <subcellularLocation>
        <location evidence="7 8">Cytoplasm</location>
    </subcellularLocation>
</comment>
<dbReference type="Gene3D" id="3.40.1390.10">
    <property type="entry name" value="MurE/MurF, N-terminal domain"/>
    <property type="match status" value="1"/>
</dbReference>
<dbReference type="PANTHER" id="PTHR23135">
    <property type="entry name" value="MUR LIGASE FAMILY MEMBER"/>
    <property type="match status" value="1"/>
</dbReference>
<feature type="binding site" evidence="7">
    <location>
        <begin position="403"/>
        <end position="406"/>
    </location>
    <ligand>
        <name>meso-2,6-diaminopimelate</name>
        <dbReference type="ChEBI" id="CHEBI:57791"/>
    </ligand>
</feature>
<comment type="PTM">
    <text evidence="7">Carboxylation is probably crucial for Mg(2+) binding and, consequently, for the gamma-phosphate positioning of ATP.</text>
</comment>
<evidence type="ECO:0000259" key="11">
    <source>
        <dbReference type="Pfam" id="PF08245"/>
    </source>
</evidence>
<keyword evidence="7" id="KW-0547">Nucleotide-binding</keyword>
<feature type="short sequence motif" description="Meso-diaminopimelate recognition motif" evidence="7">
    <location>
        <begin position="403"/>
        <end position="406"/>
    </location>
</feature>
<feature type="domain" description="Mur ligase central" evidence="11">
    <location>
        <begin position="106"/>
        <end position="306"/>
    </location>
</feature>
<evidence type="ECO:0000259" key="9">
    <source>
        <dbReference type="Pfam" id="PF01225"/>
    </source>
</evidence>
<dbReference type="SUPFAM" id="SSF63418">
    <property type="entry name" value="MurE/MurF N-terminal domain"/>
    <property type="match status" value="1"/>
</dbReference>
<comment type="catalytic activity">
    <reaction evidence="7">
        <text>UDP-N-acetyl-alpha-D-muramoyl-L-alanyl-D-glutamate + meso-2,6-diaminopimelate + ATP = UDP-N-acetyl-alpha-D-muramoyl-L-alanyl-gamma-D-glutamyl-meso-2,6-diaminopimelate + ADP + phosphate + H(+)</text>
        <dbReference type="Rhea" id="RHEA:23676"/>
        <dbReference type="ChEBI" id="CHEBI:15378"/>
        <dbReference type="ChEBI" id="CHEBI:30616"/>
        <dbReference type="ChEBI" id="CHEBI:43474"/>
        <dbReference type="ChEBI" id="CHEBI:57791"/>
        <dbReference type="ChEBI" id="CHEBI:83900"/>
        <dbReference type="ChEBI" id="CHEBI:83905"/>
        <dbReference type="ChEBI" id="CHEBI:456216"/>
        <dbReference type="EC" id="6.3.2.13"/>
    </reaction>
</comment>
<feature type="binding site" evidence="7">
    <location>
        <position position="454"/>
    </location>
    <ligand>
        <name>meso-2,6-diaminopimelate</name>
        <dbReference type="ChEBI" id="CHEBI:57791"/>
    </ligand>
</feature>
<dbReference type="Pfam" id="PF01225">
    <property type="entry name" value="Mur_ligase"/>
    <property type="match status" value="1"/>
</dbReference>
<evidence type="ECO:0000313" key="12">
    <source>
        <dbReference type="EMBL" id="PHI09795.1"/>
    </source>
</evidence>
<dbReference type="AlphaFoldDB" id="A0A2C6C133"/>
<comment type="function">
    <text evidence="7">Catalyzes the addition of meso-diaminopimelic acid to the nucleotide precursor UDP-N-acetylmuramoyl-L-alanyl-D-glutamate (UMAG) in the biosynthesis of bacterial cell-wall peptidoglycan.</text>
</comment>
<protein>
    <recommendedName>
        <fullName evidence="7">UDP-N-acetylmuramoyl-L-alanyl-D-glutamate--2,6-diaminopimelate ligase</fullName>
        <ecNumber evidence="7">6.3.2.13</ecNumber>
    </recommendedName>
    <alternativeName>
        <fullName evidence="7">Meso-A2pm-adding enzyme</fullName>
    </alternativeName>
    <alternativeName>
        <fullName evidence="7">Meso-diaminopimelate-adding enzyme</fullName>
    </alternativeName>
    <alternativeName>
        <fullName evidence="7">UDP-MurNAc-L-Ala-D-Glu:meso-diaminopimelate ligase</fullName>
    </alternativeName>
    <alternativeName>
        <fullName evidence="7">UDP-MurNAc-tripeptide synthetase</fullName>
    </alternativeName>
    <alternativeName>
        <fullName evidence="7">UDP-N-acetylmuramyl-tripeptide synthetase</fullName>
    </alternativeName>
</protein>
<keyword evidence="2 7" id="KW-0132">Cell division</keyword>
<feature type="binding site" evidence="7">
    <location>
        <begin position="148"/>
        <end position="149"/>
    </location>
    <ligand>
        <name>UDP-N-acetyl-alpha-D-muramoyl-L-alanyl-D-glutamate</name>
        <dbReference type="ChEBI" id="CHEBI:83900"/>
    </ligand>
</feature>
<dbReference type="SUPFAM" id="SSF53623">
    <property type="entry name" value="MurD-like peptide ligases, catalytic domain"/>
    <property type="match status" value="1"/>
</dbReference>
<dbReference type="NCBIfam" id="NF001126">
    <property type="entry name" value="PRK00139.1-4"/>
    <property type="match status" value="1"/>
</dbReference>
<keyword evidence="5 7" id="KW-0131">Cell cycle</keyword>
<keyword evidence="7 12" id="KW-0436">Ligase</keyword>
<name>A0A2C6C133_FUSNP</name>
<feature type="modified residue" description="N6-carboxylysine" evidence="7">
    <location>
        <position position="215"/>
    </location>
</feature>
<feature type="binding site" evidence="7">
    <location>
        <position position="175"/>
    </location>
    <ligand>
        <name>UDP-N-acetyl-alpha-D-muramoyl-L-alanyl-D-glutamate</name>
        <dbReference type="ChEBI" id="CHEBI:83900"/>
    </ligand>
</feature>
<dbReference type="GO" id="GO:0008765">
    <property type="term" value="F:UDP-N-acetylmuramoylalanyl-D-glutamate-2,6-diaminopimelate ligase activity"/>
    <property type="evidence" value="ECO:0007669"/>
    <property type="project" value="UniProtKB-UniRule"/>
</dbReference>
<dbReference type="InterPro" id="IPR036565">
    <property type="entry name" value="Mur-like_cat_sf"/>
</dbReference>
<dbReference type="EC" id="6.3.2.13" evidence="7"/>
<organism evidence="12 13">
    <name type="scientific">Fusobacterium nucleatum subsp. polymorphum</name>
    <name type="common">Fusobacterium polymorphum</name>
    <dbReference type="NCBI Taxonomy" id="76857"/>
    <lineage>
        <taxon>Bacteria</taxon>
        <taxon>Fusobacteriati</taxon>
        <taxon>Fusobacteriota</taxon>
        <taxon>Fusobacteriia</taxon>
        <taxon>Fusobacteriales</taxon>
        <taxon>Fusobacteriaceae</taxon>
        <taxon>Fusobacterium</taxon>
    </lineage>
</organism>
<proteinExistence type="inferred from homology"/>
<dbReference type="Pfam" id="PF08245">
    <property type="entry name" value="Mur_ligase_M"/>
    <property type="match status" value="1"/>
</dbReference>
<dbReference type="InterPro" id="IPR036615">
    <property type="entry name" value="Mur_ligase_C_dom_sf"/>
</dbReference>
<evidence type="ECO:0000256" key="5">
    <source>
        <dbReference type="ARBA" id="ARBA00023306"/>
    </source>
</evidence>
<feature type="binding site" evidence="7">
    <location>
        <position position="458"/>
    </location>
    <ligand>
        <name>meso-2,6-diaminopimelate</name>
        <dbReference type="ChEBI" id="CHEBI:57791"/>
    </ligand>
</feature>
<dbReference type="InterPro" id="IPR035911">
    <property type="entry name" value="MurE/MurF_N"/>
</dbReference>
<comment type="similarity">
    <text evidence="1 7">Belongs to the MurCDEF family. MurE subfamily.</text>
</comment>
<dbReference type="PANTHER" id="PTHR23135:SF4">
    <property type="entry name" value="UDP-N-ACETYLMURAMOYL-L-ALANYL-D-GLUTAMATE--2,6-DIAMINOPIMELATE LIGASE MURE HOMOLOG, CHLOROPLASTIC"/>
    <property type="match status" value="1"/>
</dbReference>
<dbReference type="GO" id="GO:0005737">
    <property type="term" value="C:cytoplasm"/>
    <property type="evidence" value="ECO:0007669"/>
    <property type="project" value="UniProtKB-SubCell"/>
</dbReference>
<dbReference type="GO" id="GO:0071555">
    <property type="term" value="P:cell wall organization"/>
    <property type="evidence" value="ECO:0007669"/>
    <property type="project" value="UniProtKB-KW"/>
</dbReference>
<dbReference type="Gene3D" id="3.90.190.20">
    <property type="entry name" value="Mur ligase, C-terminal domain"/>
    <property type="match status" value="1"/>
</dbReference>
<evidence type="ECO:0000256" key="2">
    <source>
        <dbReference type="ARBA" id="ARBA00022618"/>
    </source>
</evidence>
<dbReference type="InterPro" id="IPR005761">
    <property type="entry name" value="UDP-N-AcMur-Glu-dNH2Pim_ligase"/>
</dbReference>
<evidence type="ECO:0000256" key="6">
    <source>
        <dbReference type="ARBA" id="ARBA00023316"/>
    </source>
</evidence>
<comment type="caution">
    <text evidence="12">The sequence shown here is derived from an EMBL/GenBank/DDBJ whole genome shotgun (WGS) entry which is preliminary data.</text>
</comment>
<feature type="binding site" evidence="7">
    <location>
        <position position="183"/>
    </location>
    <ligand>
        <name>UDP-N-acetyl-alpha-D-muramoyl-L-alanyl-D-glutamate</name>
        <dbReference type="ChEBI" id="CHEBI:83900"/>
    </ligand>
</feature>
<keyword evidence="7" id="KW-0460">Magnesium</keyword>
<gene>
    <name evidence="7" type="primary">murE</name>
    <name evidence="12" type="ORF">CBG52_00815</name>
</gene>
<dbReference type="InterPro" id="IPR000713">
    <property type="entry name" value="Mur_ligase_N"/>
</dbReference>
<evidence type="ECO:0000259" key="10">
    <source>
        <dbReference type="Pfam" id="PF02875"/>
    </source>
</evidence>
<sequence>MNIFSGIEYKVLKDINLDRKYDGIEYDSRKIKENYIFIAFEGANVDGHNYIDSAVKNGATCIIVSKKVEMKHNVSYVLVEDIRHKLGYIASNFYEWPQRKLKIIGVTGTNGKTSSTYMIEKLMGDIPITRIGTIEYKIGDEVFEAVNTTPESLDLIKIFDKTLKKKIEYVVMEVSSHSLEIGRVEVVDFDYALFTNLTQDHLDYHITMENYFQAKRKLFLKLKDINNSVINIDDKYGKRLYDEFIIDNPEIISYGIDGGDLEGDYLEGDYLDDGYIDIKYKNQIEKVKFALLGDFNLYNTLGAIGIVLKIGISMEEILKRVSTIKAAPGRFEALDCGQDYKVIVDYAHTPDALVNVIVAARNIKNGNRIITIFGCGGDRDRTKRPIMAKAAEDLSDIVILTSDNPRTESPEQIFDDVKKGFIKSDDYFFEPDREKAIKLAINMAEKNDIILITGKGHETYHIIGTKKWHFDDKEIARREIVRRKMVENVN</sequence>
<dbReference type="InterPro" id="IPR013221">
    <property type="entry name" value="Mur_ligase_cen"/>
</dbReference>
<accession>A0A2C6C133</accession>
<evidence type="ECO:0000256" key="8">
    <source>
        <dbReference type="RuleBase" id="RU004135"/>
    </source>
</evidence>
<feature type="domain" description="Mur ligase C-terminal" evidence="10">
    <location>
        <begin position="329"/>
        <end position="456"/>
    </location>
</feature>
<feature type="binding site" evidence="7">
    <location>
        <position position="147"/>
    </location>
    <ligand>
        <name>UDP-N-acetyl-alpha-D-muramoyl-L-alanyl-D-glutamate</name>
        <dbReference type="ChEBI" id="CHEBI:83900"/>
    </ligand>
</feature>
<evidence type="ECO:0000256" key="7">
    <source>
        <dbReference type="HAMAP-Rule" id="MF_00208"/>
    </source>
</evidence>
<dbReference type="GO" id="GO:0005524">
    <property type="term" value="F:ATP binding"/>
    <property type="evidence" value="ECO:0007669"/>
    <property type="project" value="UniProtKB-UniRule"/>
</dbReference>
<dbReference type="SUPFAM" id="SSF53244">
    <property type="entry name" value="MurD-like peptide ligases, peptide-binding domain"/>
    <property type="match status" value="1"/>
</dbReference>
<evidence type="ECO:0000256" key="1">
    <source>
        <dbReference type="ARBA" id="ARBA00005898"/>
    </source>
</evidence>
<keyword evidence="7" id="KW-0067">ATP-binding</keyword>
<keyword evidence="4 7" id="KW-0573">Peptidoglycan synthesis</keyword>
<evidence type="ECO:0000256" key="3">
    <source>
        <dbReference type="ARBA" id="ARBA00022960"/>
    </source>
</evidence>
<dbReference type="GO" id="GO:0000287">
    <property type="term" value="F:magnesium ion binding"/>
    <property type="evidence" value="ECO:0007669"/>
    <property type="project" value="UniProtKB-UniRule"/>
</dbReference>
<dbReference type="HAMAP" id="MF_00208">
    <property type="entry name" value="MurE"/>
    <property type="match status" value="1"/>
</dbReference>
<dbReference type="Gene3D" id="3.40.1190.10">
    <property type="entry name" value="Mur-like, catalytic domain"/>
    <property type="match status" value="1"/>
</dbReference>
<reference evidence="12 13" key="1">
    <citation type="submission" date="2017-06" db="EMBL/GenBank/DDBJ databases">
        <title>Draft genome sequence of Fusobacterium nucleatum subsp. polymorphum KCOM 1267 (=ChDC F290).</title>
        <authorList>
            <person name="Kook J.-K."/>
            <person name="Park S.-N."/>
            <person name="Lim Y.K."/>
            <person name="Roh H."/>
        </authorList>
    </citation>
    <scope>NUCLEOTIDE SEQUENCE [LARGE SCALE GENOMIC DNA]</scope>
    <source>
        <strain evidence="13">KCOM 1267(ChDC F290)</strain>
    </source>
</reference>
<keyword evidence="7" id="KW-0963">Cytoplasm</keyword>
<dbReference type="Proteomes" id="UP000221504">
    <property type="component" value="Unassembled WGS sequence"/>
</dbReference>
<comment type="cofactor">
    <cofactor evidence="7">
        <name>Mg(2+)</name>
        <dbReference type="ChEBI" id="CHEBI:18420"/>
    </cofactor>
</comment>
<evidence type="ECO:0000256" key="4">
    <source>
        <dbReference type="ARBA" id="ARBA00022984"/>
    </source>
</evidence>
<feature type="domain" description="Mur ligase N-terminal catalytic" evidence="9">
    <location>
        <begin position="21"/>
        <end position="94"/>
    </location>
</feature>
<feature type="binding site" evidence="7">
    <location>
        <position position="28"/>
    </location>
    <ligand>
        <name>UDP-N-acetyl-alpha-D-muramoyl-L-alanyl-D-glutamate</name>
        <dbReference type="ChEBI" id="CHEBI:83900"/>
    </ligand>
</feature>
<dbReference type="Pfam" id="PF02875">
    <property type="entry name" value="Mur_ligase_C"/>
    <property type="match status" value="1"/>
</dbReference>
<comment type="caution">
    <text evidence="7">Lacks conserved residue(s) required for the propagation of feature annotation.</text>
</comment>
<dbReference type="GO" id="GO:0008360">
    <property type="term" value="P:regulation of cell shape"/>
    <property type="evidence" value="ECO:0007669"/>
    <property type="project" value="UniProtKB-KW"/>
</dbReference>
<dbReference type="NCBIfam" id="TIGR01085">
    <property type="entry name" value="murE"/>
    <property type="match status" value="1"/>
</dbReference>
<dbReference type="GO" id="GO:0051301">
    <property type="term" value="P:cell division"/>
    <property type="evidence" value="ECO:0007669"/>
    <property type="project" value="UniProtKB-KW"/>
</dbReference>
<dbReference type="GO" id="GO:0009252">
    <property type="term" value="P:peptidoglycan biosynthetic process"/>
    <property type="evidence" value="ECO:0007669"/>
    <property type="project" value="UniProtKB-UniRule"/>
</dbReference>
<comment type="pathway">
    <text evidence="7 8">Cell wall biogenesis; peptidoglycan biosynthesis.</text>
</comment>
<feature type="binding site" evidence="7">
    <location>
        <begin position="108"/>
        <end position="114"/>
    </location>
    <ligand>
        <name>ATP</name>
        <dbReference type="ChEBI" id="CHEBI:30616"/>
    </ligand>
</feature>